<dbReference type="KEGG" id="ovi:T265_05330"/>
<sequence>MINYVKSGEPEDWLVVGLFAELGNLGANVSSPIEVTSSVRGGGTLSLVDSRIQLFTRINRICMLVSGWTEDVWKQQSEWTIAEAPIVTRIFACYS</sequence>
<dbReference type="CTD" id="20319512"/>
<dbReference type="EMBL" id="KL596717">
    <property type="protein sequence ID" value="KER27703.1"/>
    <property type="molecule type" value="Genomic_DNA"/>
</dbReference>
<dbReference type="Proteomes" id="UP000054324">
    <property type="component" value="Unassembled WGS sequence"/>
</dbReference>
<evidence type="ECO:0000313" key="1">
    <source>
        <dbReference type="EMBL" id="KER27703.1"/>
    </source>
</evidence>
<proteinExistence type="predicted"/>
<evidence type="ECO:0000313" key="2">
    <source>
        <dbReference type="Proteomes" id="UP000054324"/>
    </source>
</evidence>
<dbReference type="GeneID" id="20319512"/>
<reference evidence="1 2" key="1">
    <citation type="submission" date="2013-11" db="EMBL/GenBank/DDBJ databases">
        <title>Opisthorchis viverrini - life in the bile duct.</title>
        <authorList>
            <person name="Young N.D."/>
            <person name="Nagarajan N."/>
            <person name="Lin S.J."/>
            <person name="Korhonen P.K."/>
            <person name="Jex A.R."/>
            <person name="Hall R.S."/>
            <person name="Safavi-Hemami H."/>
            <person name="Kaewkong W."/>
            <person name="Bertrand D."/>
            <person name="Gao S."/>
            <person name="Seet Q."/>
            <person name="Wongkham S."/>
            <person name="Teh B.T."/>
            <person name="Wongkham C."/>
            <person name="Intapan P.M."/>
            <person name="Maleewong W."/>
            <person name="Yang X."/>
            <person name="Hu M."/>
            <person name="Wang Z."/>
            <person name="Hofmann A."/>
            <person name="Sternberg P.W."/>
            <person name="Tan P."/>
            <person name="Wang J."/>
            <person name="Gasser R.B."/>
        </authorList>
    </citation>
    <scope>NUCLEOTIDE SEQUENCE [LARGE SCALE GENOMIC DNA]</scope>
</reference>
<protein>
    <submittedName>
        <fullName evidence="1">Uncharacterized protein</fullName>
    </submittedName>
</protein>
<dbReference type="AlphaFoldDB" id="A0A074ZK64"/>
<dbReference type="RefSeq" id="XP_009168577.1">
    <property type="nucleotide sequence ID" value="XM_009170313.1"/>
</dbReference>
<name>A0A074ZK64_OPIVI</name>
<organism evidence="1 2">
    <name type="scientific">Opisthorchis viverrini</name>
    <name type="common">Southeast Asian liver fluke</name>
    <dbReference type="NCBI Taxonomy" id="6198"/>
    <lineage>
        <taxon>Eukaryota</taxon>
        <taxon>Metazoa</taxon>
        <taxon>Spiralia</taxon>
        <taxon>Lophotrochozoa</taxon>
        <taxon>Platyhelminthes</taxon>
        <taxon>Trematoda</taxon>
        <taxon>Digenea</taxon>
        <taxon>Opisthorchiida</taxon>
        <taxon>Opisthorchiata</taxon>
        <taxon>Opisthorchiidae</taxon>
        <taxon>Opisthorchis</taxon>
    </lineage>
</organism>
<gene>
    <name evidence="1" type="ORF">T265_05330</name>
</gene>
<keyword evidence="2" id="KW-1185">Reference proteome</keyword>
<accession>A0A074ZK64</accession>